<comment type="subcellular location">
    <subcellularLocation>
        <location evidence="1">Membrane</location>
        <topology evidence="1">Multi-pass membrane protein</topology>
    </subcellularLocation>
</comment>
<keyword evidence="3" id="KW-1133">Transmembrane helix</keyword>
<protein>
    <recommendedName>
        <fullName evidence="7">Cora-domain-containing protein</fullName>
    </recommendedName>
</protein>
<proteinExistence type="predicted"/>
<evidence type="ECO:0000256" key="3">
    <source>
        <dbReference type="ARBA" id="ARBA00022989"/>
    </source>
</evidence>
<dbReference type="SUPFAM" id="SSF144083">
    <property type="entry name" value="Magnesium transport protein CorA, transmembrane region"/>
    <property type="match status" value="1"/>
</dbReference>
<dbReference type="InterPro" id="IPR045863">
    <property type="entry name" value="CorA_TM1_TM2"/>
</dbReference>
<keyword evidence="2" id="KW-0812">Transmembrane</keyword>
<dbReference type="Proteomes" id="UP000799291">
    <property type="component" value="Unassembled WGS sequence"/>
</dbReference>
<dbReference type="GO" id="GO:0016020">
    <property type="term" value="C:membrane"/>
    <property type="evidence" value="ECO:0007669"/>
    <property type="project" value="UniProtKB-SubCell"/>
</dbReference>
<evidence type="ECO:0000256" key="1">
    <source>
        <dbReference type="ARBA" id="ARBA00004141"/>
    </source>
</evidence>
<evidence type="ECO:0008006" key="7">
    <source>
        <dbReference type="Google" id="ProtNLM"/>
    </source>
</evidence>
<keyword evidence="4" id="KW-0472">Membrane</keyword>
<dbReference type="OrthoDB" id="5396681at2759"/>
<keyword evidence="6" id="KW-1185">Reference proteome</keyword>
<evidence type="ECO:0000313" key="6">
    <source>
        <dbReference type="Proteomes" id="UP000799291"/>
    </source>
</evidence>
<dbReference type="EMBL" id="MU005634">
    <property type="protein sequence ID" value="KAF2676498.1"/>
    <property type="molecule type" value="Genomic_DNA"/>
</dbReference>
<accession>A0A6G1IEH7</accession>
<sequence length="338" mass="38459">MLRVIRSWVISGMFLDVLQKFGDQPQIFQESSGARQSFVENDGSFELCYQFMYVQLNGKCAPRDPWSFRQTGVYHRYSARDHCNRVALLHPSDEALSQSRLDDYAQSSCRIALATHPLNVHLVVLSSYLISWQDHIESLASELEQIIPDCSQRRHIDVVDTSAPHATPLIDPDRLQTLRHIEYKIVCKACRCLRSTITIVQTLMTVNSAVANINPHLGQESQSIYMELQQFEQRLECHINAAEILAQRVQATLGLLTNLLDVENQAISNKINTRILRLTRDSVDDNATVRVITVCTLIYLPASFMASFLGMNLFDFGVDDGAFRTSPNFGYTLWRLYP</sequence>
<organism evidence="5 6">
    <name type="scientific">Lentithecium fluviatile CBS 122367</name>
    <dbReference type="NCBI Taxonomy" id="1168545"/>
    <lineage>
        <taxon>Eukaryota</taxon>
        <taxon>Fungi</taxon>
        <taxon>Dikarya</taxon>
        <taxon>Ascomycota</taxon>
        <taxon>Pezizomycotina</taxon>
        <taxon>Dothideomycetes</taxon>
        <taxon>Pleosporomycetidae</taxon>
        <taxon>Pleosporales</taxon>
        <taxon>Massarineae</taxon>
        <taxon>Lentitheciaceae</taxon>
        <taxon>Lentithecium</taxon>
    </lineage>
</organism>
<name>A0A6G1IEH7_9PLEO</name>
<reference evidence="5" key="1">
    <citation type="journal article" date="2020" name="Stud. Mycol.">
        <title>101 Dothideomycetes genomes: a test case for predicting lifestyles and emergence of pathogens.</title>
        <authorList>
            <person name="Haridas S."/>
            <person name="Albert R."/>
            <person name="Binder M."/>
            <person name="Bloem J."/>
            <person name="Labutti K."/>
            <person name="Salamov A."/>
            <person name="Andreopoulos B."/>
            <person name="Baker S."/>
            <person name="Barry K."/>
            <person name="Bills G."/>
            <person name="Bluhm B."/>
            <person name="Cannon C."/>
            <person name="Castanera R."/>
            <person name="Culley D."/>
            <person name="Daum C."/>
            <person name="Ezra D."/>
            <person name="Gonzalez J."/>
            <person name="Henrissat B."/>
            <person name="Kuo A."/>
            <person name="Liang C."/>
            <person name="Lipzen A."/>
            <person name="Lutzoni F."/>
            <person name="Magnuson J."/>
            <person name="Mondo S."/>
            <person name="Nolan M."/>
            <person name="Ohm R."/>
            <person name="Pangilinan J."/>
            <person name="Park H.-J."/>
            <person name="Ramirez L."/>
            <person name="Alfaro M."/>
            <person name="Sun H."/>
            <person name="Tritt A."/>
            <person name="Yoshinaga Y."/>
            <person name="Zwiers L.-H."/>
            <person name="Turgeon B."/>
            <person name="Goodwin S."/>
            <person name="Spatafora J."/>
            <person name="Crous P."/>
            <person name="Grigoriev I."/>
        </authorList>
    </citation>
    <scope>NUCLEOTIDE SEQUENCE</scope>
    <source>
        <strain evidence="5">CBS 122367</strain>
    </source>
</reference>
<gene>
    <name evidence="5" type="ORF">K458DRAFT_468506</name>
</gene>
<evidence type="ECO:0000256" key="2">
    <source>
        <dbReference type="ARBA" id="ARBA00022692"/>
    </source>
</evidence>
<evidence type="ECO:0000256" key="4">
    <source>
        <dbReference type="ARBA" id="ARBA00023136"/>
    </source>
</evidence>
<dbReference type="AlphaFoldDB" id="A0A6G1IEH7"/>
<dbReference type="Gene3D" id="1.20.58.340">
    <property type="entry name" value="Magnesium transport protein CorA, transmembrane region"/>
    <property type="match status" value="1"/>
</dbReference>
<evidence type="ECO:0000313" key="5">
    <source>
        <dbReference type="EMBL" id="KAF2676498.1"/>
    </source>
</evidence>